<dbReference type="EMBL" id="MN738988">
    <property type="protein sequence ID" value="QHT34153.1"/>
    <property type="molecule type" value="Genomic_DNA"/>
</dbReference>
<feature type="region of interest" description="Disordered" evidence="1">
    <location>
        <begin position="311"/>
        <end position="330"/>
    </location>
</feature>
<accession>A0A6C0F0F4</accession>
<reference evidence="2" key="1">
    <citation type="journal article" date="2020" name="Nature">
        <title>Giant virus diversity and host interactions through global metagenomics.</title>
        <authorList>
            <person name="Schulz F."/>
            <person name="Roux S."/>
            <person name="Paez-Espino D."/>
            <person name="Jungbluth S."/>
            <person name="Walsh D.A."/>
            <person name="Denef V.J."/>
            <person name="McMahon K.D."/>
            <person name="Konstantinidis K.T."/>
            <person name="Eloe-Fadrosh E.A."/>
            <person name="Kyrpides N.C."/>
            <person name="Woyke T."/>
        </authorList>
    </citation>
    <scope>NUCLEOTIDE SEQUENCE</scope>
    <source>
        <strain evidence="2">GVMAG-M-3300009161-52</strain>
    </source>
</reference>
<evidence type="ECO:0000256" key="1">
    <source>
        <dbReference type="SAM" id="MobiDB-lite"/>
    </source>
</evidence>
<organism evidence="2">
    <name type="scientific">viral metagenome</name>
    <dbReference type="NCBI Taxonomy" id="1070528"/>
    <lineage>
        <taxon>unclassified sequences</taxon>
        <taxon>metagenomes</taxon>
        <taxon>organismal metagenomes</taxon>
    </lineage>
</organism>
<sequence>MSRKSPLTIDDILGPNIEPSEVSSPKPIQTSNPKLISKGKSKAKSISISIPNTESSNEANTESNSNPNPNLNPNTSSPVQETNIDYILNNGLVKFDNKNQSSMFFVCYKALNAFCLEMKTKYNVNIPKEFIDKQIITIIPPIIKEYTGNLKKRCKKAINIETICLGRKLDGKQCTRKKHIDSDFCKSHLIKLSNGRIDQDNNTKICNKRGRKRKVEFDPRQYDNEYITLWEDIINGQKVLIDSNSNIYTYDLKAPRYIGKKTVNTKLDLSVLEPIPATATVPSITPATTPEQITETGINLILEQPTLEQPTLEEPIQELTTPEPKQKSKSIIKKIELKNKKVISKL</sequence>
<evidence type="ECO:0000313" key="2">
    <source>
        <dbReference type="EMBL" id="QHT34153.1"/>
    </source>
</evidence>
<feature type="region of interest" description="Disordered" evidence="1">
    <location>
        <begin position="1"/>
        <end position="79"/>
    </location>
</feature>
<proteinExistence type="predicted"/>
<feature type="compositionally biased region" description="Polar residues" evidence="1">
    <location>
        <begin position="21"/>
        <end position="33"/>
    </location>
</feature>
<dbReference type="AlphaFoldDB" id="A0A6C0F0F4"/>
<feature type="compositionally biased region" description="Low complexity" evidence="1">
    <location>
        <begin position="44"/>
        <end position="78"/>
    </location>
</feature>
<name>A0A6C0F0F4_9ZZZZ</name>
<evidence type="ECO:0008006" key="3">
    <source>
        <dbReference type="Google" id="ProtNLM"/>
    </source>
</evidence>
<protein>
    <recommendedName>
        <fullName evidence="3">WRC domain-containing protein</fullName>
    </recommendedName>
</protein>